<dbReference type="InterPro" id="IPR028081">
    <property type="entry name" value="Leu-bd"/>
</dbReference>
<organism evidence="4 5">
    <name type="scientific">Chitinimonas lacunae</name>
    <dbReference type="NCBI Taxonomy" id="1963018"/>
    <lineage>
        <taxon>Bacteria</taxon>
        <taxon>Pseudomonadati</taxon>
        <taxon>Pseudomonadota</taxon>
        <taxon>Betaproteobacteria</taxon>
        <taxon>Neisseriales</taxon>
        <taxon>Chitinibacteraceae</taxon>
        <taxon>Chitinimonas</taxon>
    </lineage>
</organism>
<dbReference type="Gene3D" id="3.40.50.2300">
    <property type="match status" value="2"/>
</dbReference>
<name>A0ABV8MQH2_9NEIS</name>
<dbReference type="EMBL" id="JBHSBU010000001">
    <property type="protein sequence ID" value="MFC4159383.1"/>
    <property type="molecule type" value="Genomic_DNA"/>
</dbReference>
<dbReference type="Proteomes" id="UP001595791">
    <property type="component" value="Unassembled WGS sequence"/>
</dbReference>
<dbReference type="CDD" id="cd06326">
    <property type="entry name" value="PBP1_ABC_ligand_binding-like"/>
    <property type="match status" value="1"/>
</dbReference>
<comment type="caution">
    <text evidence="4">The sequence shown here is derived from an EMBL/GenBank/DDBJ whole genome shotgun (WGS) entry which is preliminary data.</text>
</comment>
<evidence type="ECO:0000313" key="5">
    <source>
        <dbReference type="Proteomes" id="UP001595791"/>
    </source>
</evidence>
<sequence length="354" mass="36817">MPAAADIVLGQIVNSRGDWSDNCRDFSAGARVYLDGLNARGGINGERVVLAEREEGASASDTVQIARTLVEQQRAVALFGLCGGMAARDVAASPWFRSAGVAMLAPQSGALALRGAQAGEVYHIRASDADEADKLATTLLGFGLRRVALIYGADEPGRAGKMAFERALSLRGVQPLLSVALAGDGSDAAALAQRIGGQAVQAVMLTASTLASAAMVAELRRVLPGVMIFATSGINHATLADYLGSREAAQGVVIATLMPSPYFAVTPIAREHIRQMRQFRDEPPSHATLEGYVAARLAVEAIRRGGRRPDSMVRVLAGLGAVDVGGYQVDIGRGKPGSAFVDVAVVSKGGQLLN</sequence>
<proteinExistence type="inferred from homology"/>
<dbReference type="RefSeq" id="WP_378163078.1">
    <property type="nucleotide sequence ID" value="NZ_JBHSBU010000001.1"/>
</dbReference>
<dbReference type="PANTHER" id="PTHR47235">
    <property type="entry name" value="BLR6548 PROTEIN"/>
    <property type="match status" value="1"/>
</dbReference>
<gene>
    <name evidence="4" type="ORF">ACFOW7_08455</name>
</gene>
<reference evidence="5" key="1">
    <citation type="journal article" date="2019" name="Int. J. Syst. Evol. Microbiol.">
        <title>The Global Catalogue of Microorganisms (GCM) 10K type strain sequencing project: providing services to taxonomists for standard genome sequencing and annotation.</title>
        <authorList>
            <consortium name="The Broad Institute Genomics Platform"/>
            <consortium name="The Broad Institute Genome Sequencing Center for Infectious Disease"/>
            <person name="Wu L."/>
            <person name="Ma J."/>
        </authorList>
    </citation>
    <scope>NUCLEOTIDE SEQUENCE [LARGE SCALE GENOMIC DNA]</scope>
    <source>
        <strain evidence="5">LMG 29894</strain>
    </source>
</reference>
<dbReference type="PANTHER" id="PTHR47235:SF1">
    <property type="entry name" value="BLR6548 PROTEIN"/>
    <property type="match status" value="1"/>
</dbReference>
<feature type="domain" description="Leucine-binding protein" evidence="3">
    <location>
        <begin position="7"/>
        <end position="323"/>
    </location>
</feature>
<comment type="similarity">
    <text evidence="1">Belongs to the leucine-binding protein family.</text>
</comment>
<dbReference type="SUPFAM" id="SSF53822">
    <property type="entry name" value="Periplasmic binding protein-like I"/>
    <property type="match status" value="1"/>
</dbReference>
<accession>A0ABV8MQH2</accession>
<protein>
    <submittedName>
        <fullName evidence="4">ABC transporter substrate-binding protein</fullName>
    </submittedName>
</protein>
<keyword evidence="5" id="KW-1185">Reference proteome</keyword>
<evidence type="ECO:0000256" key="1">
    <source>
        <dbReference type="ARBA" id="ARBA00010062"/>
    </source>
</evidence>
<evidence type="ECO:0000256" key="2">
    <source>
        <dbReference type="ARBA" id="ARBA00022729"/>
    </source>
</evidence>
<keyword evidence="2" id="KW-0732">Signal</keyword>
<dbReference type="Pfam" id="PF13458">
    <property type="entry name" value="Peripla_BP_6"/>
    <property type="match status" value="1"/>
</dbReference>
<evidence type="ECO:0000259" key="3">
    <source>
        <dbReference type="Pfam" id="PF13458"/>
    </source>
</evidence>
<dbReference type="InterPro" id="IPR028082">
    <property type="entry name" value="Peripla_BP_I"/>
</dbReference>
<evidence type="ECO:0000313" key="4">
    <source>
        <dbReference type="EMBL" id="MFC4159383.1"/>
    </source>
</evidence>